<dbReference type="Pfam" id="PF06985">
    <property type="entry name" value="HET"/>
    <property type="match status" value="1"/>
</dbReference>
<dbReference type="PANTHER" id="PTHR33112">
    <property type="entry name" value="DOMAIN PROTEIN, PUTATIVE-RELATED"/>
    <property type="match status" value="1"/>
</dbReference>
<evidence type="ECO:0000313" key="3">
    <source>
        <dbReference type="Proteomes" id="UP000070133"/>
    </source>
</evidence>
<name>A0A139H788_9PEZI</name>
<dbReference type="PANTHER" id="PTHR33112:SF16">
    <property type="entry name" value="HETEROKARYON INCOMPATIBILITY DOMAIN-CONTAINING PROTEIN"/>
    <property type="match status" value="1"/>
</dbReference>
<organism evidence="2 3">
    <name type="scientific">Pseudocercospora eumusae</name>
    <dbReference type="NCBI Taxonomy" id="321146"/>
    <lineage>
        <taxon>Eukaryota</taxon>
        <taxon>Fungi</taxon>
        <taxon>Dikarya</taxon>
        <taxon>Ascomycota</taxon>
        <taxon>Pezizomycotina</taxon>
        <taxon>Dothideomycetes</taxon>
        <taxon>Dothideomycetidae</taxon>
        <taxon>Mycosphaerellales</taxon>
        <taxon>Mycosphaerellaceae</taxon>
        <taxon>Pseudocercospora</taxon>
    </lineage>
</organism>
<protein>
    <recommendedName>
        <fullName evidence="1">Heterokaryon incompatibility domain-containing protein</fullName>
    </recommendedName>
</protein>
<dbReference type="InterPro" id="IPR010730">
    <property type="entry name" value="HET"/>
</dbReference>
<keyword evidence="3" id="KW-1185">Reference proteome</keyword>
<accession>A0A139H788</accession>
<dbReference type="OrthoDB" id="3770080at2759"/>
<evidence type="ECO:0000259" key="1">
    <source>
        <dbReference type="Pfam" id="PF06985"/>
    </source>
</evidence>
<comment type="caution">
    <text evidence="2">The sequence shown here is derived from an EMBL/GenBank/DDBJ whole genome shotgun (WGS) entry which is preliminary data.</text>
</comment>
<feature type="domain" description="Heterokaryon incompatibility" evidence="1">
    <location>
        <begin position="218"/>
        <end position="360"/>
    </location>
</feature>
<dbReference type="EMBL" id="LFZN01000115">
    <property type="protein sequence ID" value="KXS98345.1"/>
    <property type="molecule type" value="Genomic_DNA"/>
</dbReference>
<dbReference type="STRING" id="321146.A0A139H788"/>
<dbReference type="Proteomes" id="UP000070133">
    <property type="component" value="Unassembled WGS sequence"/>
</dbReference>
<evidence type="ECO:0000313" key="2">
    <source>
        <dbReference type="EMBL" id="KXS98345.1"/>
    </source>
</evidence>
<sequence length="677" mass="76757">MWQSRQLRPEVRMEDELDFELHLEAERMHPEIAPHSCEYCGNIILNLTRPGSSRTTRQSPKSWINSGDESRITLDYVFEAKSHGCALFAAIADMIDINGHSYIVWTVTFSDYLEVKPYVHFHQGPIEDECGVSGRYTMIPIPGQEPLVDRIPSAVQPNLVPASSLSMKRARAWIQECLSSHGSCVSCHISSMPSRILAVGTTERPQLQIIEGPQRNHYVALSYCWGADQPAKTTAQRLSAYCKHIDIKTLPAAVRDAIRVTRALDIPYLWVDAFCIVQDDEHDKMKEIALMQNIYKCSTVVLAATCTTSSTQSFLLPRSDLRPIRMNVRYNTNMQGEMLLVPTEMVLDYTIHKRAWTYQEMAVAPRVLSFEKSGLRFYCLEMDRDEDPNHLHWAAFGQGHLNRTSQTNLTKPHPQGWIEIVEKYAGRGLTNAHDRLPALLALTQAYRETATVEHFLAGLWQEDLPYQLMWRSDRPDMATRAADYVAPTWSWASLFDGGVDFQALYDEDLEELTFTAIVIEASAGPASPMLPYGEVVDGHIILRGRTKSLVWLNREVPHALNIDGAVDRHEAYDISDLTADDEQRAPIRDLEVHIDCYDEWTGHDNVELLALEFCTFFDPYPMNGSPELLRSLGLLILPSNGSEKNVYRRAGVFRLSNARDGDSWLDTLSLERTVKIV</sequence>
<dbReference type="AlphaFoldDB" id="A0A139H788"/>
<gene>
    <name evidence="2" type="ORF">AC578_4657</name>
</gene>
<proteinExistence type="predicted"/>
<reference evidence="2 3" key="1">
    <citation type="submission" date="2015-07" db="EMBL/GenBank/DDBJ databases">
        <title>Comparative genomics of the Sigatoka disease complex on banana suggests a link between parallel evolutionary changes in Pseudocercospora fijiensis and Pseudocercospora eumusae and increased virulence on the banana host.</title>
        <authorList>
            <person name="Chang T.-C."/>
            <person name="Salvucci A."/>
            <person name="Crous P.W."/>
            <person name="Stergiopoulos I."/>
        </authorList>
    </citation>
    <scope>NUCLEOTIDE SEQUENCE [LARGE SCALE GENOMIC DNA]</scope>
    <source>
        <strain evidence="2 3">CBS 114824</strain>
    </source>
</reference>